<comment type="caution">
    <text evidence="1">The sequence shown here is derived from an EMBL/GenBank/DDBJ whole genome shotgun (WGS) entry which is preliminary data.</text>
</comment>
<sequence length="253" mass="26689">MSLPHTIHGTELEPYNTYSTAQRWIPGQRMELPDGRIYRGALEDGNGLESCNLTQSEVQATFVGLAIQTALVVGDRSIKLTNATTFLALDEAKGGYVSVWTTGTPPVNGQTYRVWSNNVTVTSGGTTTATLQLWPGVTVKEAVTVASGKGSIVINPWRNIIVAPASTATGLYTGVTLVDVTASYYCWLQTRGVCGVVNDDGSGAFDPGDGITVSSALDTGAVENADPADFQLLGHAINDAAQDDIGFVFLLID</sequence>
<organism evidence="1">
    <name type="scientific">marine sediment metagenome</name>
    <dbReference type="NCBI Taxonomy" id="412755"/>
    <lineage>
        <taxon>unclassified sequences</taxon>
        <taxon>metagenomes</taxon>
        <taxon>ecological metagenomes</taxon>
    </lineage>
</organism>
<gene>
    <name evidence="1" type="ORF">LCGC14_1242570</name>
</gene>
<proteinExistence type="predicted"/>
<name>A0A0F9NMJ4_9ZZZZ</name>
<accession>A0A0F9NMJ4</accession>
<dbReference type="EMBL" id="LAZR01006728">
    <property type="protein sequence ID" value="KKM90040.1"/>
    <property type="molecule type" value="Genomic_DNA"/>
</dbReference>
<reference evidence="1" key="1">
    <citation type="journal article" date="2015" name="Nature">
        <title>Complex archaea that bridge the gap between prokaryotes and eukaryotes.</title>
        <authorList>
            <person name="Spang A."/>
            <person name="Saw J.H."/>
            <person name="Jorgensen S.L."/>
            <person name="Zaremba-Niedzwiedzka K."/>
            <person name="Martijn J."/>
            <person name="Lind A.E."/>
            <person name="van Eijk R."/>
            <person name="Schleper C."/>
            <person name="Guy L."/>
            <person name="Ettema T.J."/>
        </authorList>
    </citation>
    <scope>NUCLEOTIDE SEQUENCE</scope>
</reference>
<protein>
    <submittedName>
        <fullName evidence="1">Uncharacterized protein</fullName>
    </submittedName>
</protein>
<evidence type="ECO:0000313" key="1">
    <source>
        <dbReference type="EMBL" id="KKM90040.1"/>
    </source>
</evidence>
<dbReference type="AlphaFoldDB" id="A0A0F9NMJ4"/>